<dbReference type="Pfam" id="PF00501">
    <property type="entry name" value="AMP-binding"/>
    <property type="match status" value="1"/>
</dbReference>
<dbReference type="RefSeq" id="WP_255060496.1">
    <property type="nucleotide sequence ID" value="NZ_JANDBD010000005.1"/>
</dbReference>
<dbReference type="InterPro" id="IPR045851">
    <property type="entry name" value="AMP-bd_C_sf"/>
</dbReference>
<evidence type="ECO:0000313" key="4">
    <source>
        <dbReference type="Proteomes" id="UP001651690"/>
    </source>
</evidence>
<dbReference type="Pfam" id="PF13193">
    <property type="entry name" value="AMP-binding_C"/>
    <property type="match status" value="1"/>
</dbReference>
<evidence type="ECO:0000259" key="1">
    <source>
        <dbReference type="Pfam" id="PF00501"/>
    </source>
</evidence>
<organism evidence="3 4">
    <name type="scientific">Mycolicibacterium arenosum</name>
    <dbReference type="NCBI Taxonomy" id="2952157"/>
    <lineage>
        <taxon>Bacteria</taxon>
        <taxon>Bacillati</taxon>
        <taxon>Actinomycetota</taxon>
        <taxon>Actinomycetes</taxon>
        <taxon>Mycobacteriales</taxon>
        <taxon>Mycobacteriaceae</taxon>
        <taxon>Mycolicibacterium</taxon>
    </lineage>
</organism>
<dbReference type="InterPro" id="IPR020845">
    <property type="entry name" value="AMP-binding_CS"/>
</dbReference>
<reference evidence="3 4" key="1">
    <citation type="submission" date="2022-06" db="EMBL/GenBank/DDBJ databases">
        <title>Mycolicibacterium sp. CAU 1645 isolated from seawater.</title>
        <authorList>
            <person name="Kim W."/>
        </authorList>
    </citation>
    <scope>NUCLEOTIDE SEQUENCE [LARGE SCALE GENOMIC DNA]</scope>
    <source>
        <strain evidence="3 4">CAU 1645</strain>
    </source>
</reference>
<dbReference type="InterPro" id="IPR025110">
    <property type="entry name" value="AMP-bd_C"/>
</dbReference>
<gene>
    <name evidence="3" type="ORF">NM203_13515</name>
</gene>
<keyword evidence="3" id="KW-0436">Ligase</keyword>
<dbReference type="Gene3D" id="3.30.300.30">
    <property type="match status" value="1"/>
</dbReference>
<accession>A0ABT1M232</accession>
<keyword evidence="4" id="KW-1185">Reference proteome</keyword>
<feature type="domain" description="AMP-dependent synthetase/ligase" evidence="1">
    <location>
        <begin position="3"/>
        <end position="329"/>
    </location>
</feature>
<comment type="caution">
    <text evidence="3">The sequence shown here is derived from an EMBL/GenBank/DDBJ whole genome shotgun (WGS) entry which is preliminary data.</text>
</comment>
<protein>
    <submittedName>
        <fullName evidence="3">Acyl--CoA ligase</fullName>
    </submittedName>
</protein>
<evidence type="ECO:0000313" key="3">
    <source>
        <dbReference type="EMBL" id="MCP9273203.1"/>
    </source>
</evidence>
<sequence>MTDRVCLAYADREFTTTDLECLTNGTAEVLESRGVRAGDRVALMSSNRPEFVFALRGAWALGASVVLLSPAWKRAEVDHALAVTGAKHAVGDHPVLAEALPMLHLDEAVAPSDRTFPALDPDTDALFVFSSGTTGLPKAARHTHRAFAVAITHWRAALGLGPDDRMQIMTPPSHILGLLNIATALDAGAWIRLHPRFDVDTMLAHIQSDRITVEMAVAPIALAFAAHPRIESYDLSSLRYVMWCATPVTKSVADEVTARVGIRWITAYGATEFPVISSNPLDDARLDTVGRPVPGVEMRIVSVDDGAVLGTGQDGEIQVRSASVMAGYLPEDATASAFADGWYRTGDIGNLDADGYLRITDRAKEMIKVRGFQVAPAEVESVLHGHSAVGDCAVFGVPDPADGEAIVAAVARTGAVEESELITLIGDRLASYKRPRRVVFVEEIPRLPSGKVLRRVLKERVMSACAKNREL</sequence>
<evidence type="ECO:0000259" key="2">
    <source>
        <dbReference type="Pfam" id="PF13193"/>
    </source>
</evidence>
<name>A0ABT1M232_9MYCO</name>
<dbReference type="PANTHER" id="PTHR24096">
    <property type="entry name" value="LONG-CHAIN-FATTY-ACID--COA LIGASE"/>
    <property type="match status" value="1"/>
</dbReference>
<dbReference type="PROSITE" id="PS00455">
    <property type="entry name" value="AMP_BINDING"/>
    <property type="match status" value="1"/>
</dbReference>
<dbReference type="SUPFAM" id="SSF56801">
    <property type="entry name" value="Acetyl-CoA synthetase-like"/>
    <property type="match status" value="1"/>
</dbReference>
<dbReference type="EMBL" id="JANDBD010000005">
    <property type="protein sequence ID" value="MCP9273203.1"/>
    <property type="molecule type" value="Genomic_DNA"/>
</dbReference>
<dbReference type="Gene3D" id="3.40.50.12780">
    <property type="entry name" value="N-terminal domain of ligase-like"/>
    <property type="match status" value="1"/>
</dbReference>
<dbReference type="GO" id="GO:0016874">
    <property type="term" value="F:ligase activity"/>
    <property type="evidence" value="ECO:0007669"/>
    <property type="project" value="UniProtKB-KW"/>
</dbReference>
<dbReference type="InterPro" id="IPR042099">
    <property type="entry name" value="ANL_N_sf"/>
</dbReference>
<dbReference type="InterPro" id="IPR000873">
    <property type="entry name" value="AMP-dep_synth/lig_dom"/>
</dbReference>
<feature type="domain" description="AMP-binding enzyme C-terminal" evidence="2">
    <location>
        <begin position="378"/>
        <end position="451"/>
    </location>
</feature>
<proteinExistence type="predicted"/>
<dbReference type="Proteomes" id="UP001651690">
    <property type="component" value="Unassembled WGS sequence"/>
</dbReference>